<name>A0A3N1XRB0_9FIRM</name>
<dbReference type="Pfam" id="PF03050">
    <property type="entry name" value="DDE_Tnp_IS66"/>
    <property type="match status" value="1"/>
</dbReference>
<accession>A0A3N1XRB0</accession>
<dbReference type="EMBL" id="RJVG01000003">
    <property type="protein sequence ID" value="ROR29204.1"/>
    <property type="molecule type" value="Genomic_DNA"/>
</dbReference>
<dbReference type="InterPro" id="IPR024474">
    <property type="entry name" value="Znf_dom_IS66"/>
</dbReference>
<dbReference type="InterPro" id="IPR052344">
    <property type="entry name" value="Transposase-related"/>
</dbReference>
<dbReference type="Pfam" id="PF13005">
    <property type="entry name" value="zf-IS66"/>
    <property type="match status" value="1"/>
</dbReference>
<proteinExistence type="predicted"/>
<dbReference type="RefSeq" id="WP_123608659.1">
    <property type="nucleotide sequence ID" value="NZ_RJVG01000003.1"/>
</dbReference>
<feature type="domain" description="Transposase IS66 zinc-finger binding" evidence="2">
    <location>
        <begin position="22"/>
        <end position="60"/>
    </location>
</feature>
<organism evidence="3 4">
    <name type="scientific">Mobilisporobacter senegalensis</name>
    <dbReference type="NCBI Taxonomy" id="1329262"/>
    <lineage>
        <taxon>Bacteria</taxon>
        <taxon>Bacillati</taxon>
        <taxon>Bacillota</taxon>
        <taxon>Clostridia</taxon>
        <taxon>Lachnospirales</taxon>
        <taxon>Lachnospiraceae</taxon>
        <taxon>Mobilisporobacter</taxon>
    </lineage>
</organism>
<evidence type="ECO:0000259" key="1">
    <source>
        <dbReference type="Pfam" id="PF03050"/>
    </source>
</evidence>
<protein>
    <submittedName>
        <fullName evidence="3">Transposase</fullName>
    </submittedName>
</protein>
<comment type="caution">
    <text evidence="3">The sequence shown here is derived from an EMBL/GenBank/DDBJ whole genome shotgun (WGS) entry which is preliminary data.</text>
</comment>
<evidence type="ECO:0000313" key="3">
    <source>
        <dbReference type="EMBL" id="ROR29204.1"/>
    </source>
</evidence>
<keyword evidence="4" id="KW-1185">Reference proteome</keyword>
<gene>
    <name evidence="3" type="ORF">EDD66_103139</name>
</gene>
<reference evidence="3 4" key="1">
    <citation type="submission" date="2018-11" db="EMBL/GenBank/DDBJ databases">
        <title>Genomic Encyclopedia of Type Strains, Phase IV (KMG-IV): sequencing the most valuable type-strain genomes for metagenomic binning, comparative biology and taxonomic classification.</title>
        <authorList>
            <person name="Goeker M."/>
        </authorList>
    </citation>
    <scope>NUCLEOTIDE SEQUENCE [LARGE SCALE GENOMIC DNA]</scope>
    <source>
        <strain evidence="3 4">DSM 26537</strain>
    </source>
</reference>
<dbReference type="InterPro" id="IPR004291">
    <property type="entry name" value="Transposase_IS66_central"/>
</dbReference>
<dbReference type="PANTHER" id="PTHR33678">
    <property type="entry name" value="BLL1576 PROTEIN"/>
    <property type="match status" value="1"/>
</dbReference>
<sequence>MQLDRHAQVRFASEKNSLNLQCGTELRPVGKETIREELEYIPAKLQIVRYVRMAYECPKCKHTNHPYIQKANTPTSLMNHSLASPSSVANVMYQKYVNSIPLYRQEKDWEQLGISLSRATMANWVIRCSEDYLIPVTEHLRKELLIRDIIHCDETPIQVLKEEGKKPQTKSYMWLYRTGKPYSYDQRLLPYVEDFSKYKQYELTDDLSKLKSYITNCKDKDLVQDIQDYMSYKKIKSYDDLIAYKGEIASGFGSTGGGIQYQLPLPVDILEDLGLLKMIK</sequence>
<dbReference type="AlphaFoldDB" id="A0A3N1XRB0"/>
<evidence type="ECO:0000313" key="4">
    <source>
        <dbReference type="Proteomes" id="UP000273083"/>
    </source>
</evidence>
<dbReference type="PANTHER" id="PTHR33678:SF2">
    <property type="match status" value="1"/>
</dbReference>
<evidence type="ECO:0000259" key="2">
    <source>
        <dbReference type="Pfam" id="PF13005"/>
    </source>
</evidence>
<dbReference type="Proteomes" id="UP000273083">
    <property type="component" value="Unassembled WGS sequence"/>
</dbReference>
<feature type="domain" description="Transposase IS66 central" evidence="1">
    <location>
        <begin position="80"/>
        <end position="182"/>
    </location>
</feature>